<dbReference type="OrthoDB" id="9811519at2"/>
<dbReference type="InterPro" id="IPR043143">
    <property type="entry name" value="Mal/L-sulf/L-lact_DH-like_NADP"/>
</dbReference>
<dbReference type="AlphaFoldDB" id="A0A1W2E2M3"/>
<evidence type="ECO:0000313" key="3">
    <source>
        <dbReference type="EMBL" id="SMD04020.1"/>
    </source>
</evidence>
<keyword evidence="2" id="KW-0560">Oxidoreductase</keyword>
<accession>A0A1W2E2M3</accession>
<organism evidence="3 4">
    <name type="scientific">Primorskyibacter flagellatus</name>
    <dbReference type="NCBI Taxonomy" id="1387277"/>
    <lineage>
        <taxon>Bacteria</taxon>
        <taxon>Pseudomonadati</taxon>
        <taxon>Pseudomonadota</taxon>
        <taxon>Alphaproteobacteria</taxon>
        <taxon>Rhodobacterales</taxon>
        <taxon>Roseobacteraceae</taxon>
        <taxon>Primorskyibacter</taxon>
    </lineage>
</organism>
<comment type="similarity">
    <text evidence="1">Belongs to the LDH2/MDH2 oxidoreductase family.</text>
</comment>
<dbReference type="STRING" id="1387277.SAMN06295998_12135"/>
<dbReference type="Proteomes" id="UP000192330">
    <property type="component" value="Unassembled WGS sequence"/>
</dbReference>
<keyword evidence="4" id="KW-1185">Reference proteome</keyword>
<dbReference type="EMBL" id="FWYD01000021">
    <property type="protein sequence ID" value="SMD04020.1"/>
    <property type="molecule type" value="Genomic_DNA"/>
</dbReference>
<evidence type="ECO:0000256" key="2">
    <source>
        <dbReference type="ARBA" id="ARBA00023002"/>
    </source>
</evidence>
<dbReference type="PANTHER" id="PTHR11091:SF0">
    <property type="entry name" value="MALATE DEHYDROGENASE"/>
    <property type="match status" value="1"/>
</dbReference>
<dbReference type="SUPFAM" id="SSF89733">
    <property type="entry name" value="L-sulfolactate dehydrogenase-like"/>
    <property type="match status" value="1"/>
</dbReference>
<reference evidence="3 4" key="1">
    <citation type="submission" date="2017-04" db="EMBL/GenBank/DDBJ databases">
        <authorList>
            <person name="Afonso C.L."/>
            <person name="Miller P.J."/>
            <person name="Scott M.A."/>
            <person name="Spackman E."/>
            <person name="Goraichik I."/>
            <person name="Dimitrov K.M."/>
            <person name="Suarez D.L."/>
            <person name="Swayne D.E."/>
        </authorList>
    </citation>
    <scope>NUCLEOTIDE SEQUENCE [LARGE SCALE GENOMIC DNA]</scope>
    <source>
        <strain evidence="3 4">CGMCC 1.12644</strain>
    </source>
</reference>
<proteinExistence type="inferred from homology"/>
<dbReference type="InterPro" id="IPR036111">
    <property type="entry name" value="Mal/L-sulfo/L-lacto_DH-like_sf"/>
</dbReference>
<dbReference type="GO" id="GO:0016491">
    <property type="term" value="F:oxidoreductase activity"/>
    <property type="evidence" value="ECO:0007669"/>
    <property type="project" value="UniProtKB-KW"/>
</dbReference>
<name>A0A1W2E2M3_9RHOB</name>
<protein>
    <submittedName>
        <fullName evidence="3">Uncharacterized oxidoreductase</fullName>
    </submittedName>
</protein>
<gene>
    <name evidence="3" type="ORF">SAMN06295998_12135</name>
</gene>
<evidence type="ECO:0000256" key="1">
    <source>
        <dbReference type="ARBA" id="ARBA00006056"/>
    </source>
</evidence>
<dbReference type="RefSeq" id="WP_084354204.1">
    <property type="nucleotide sequence ID" value="NZ_FWYD01000021.1"/>
</dbReference>
<dbReference type="Pfam" id="PF02615">
    <property type="entry name" value="Ldh_2"/>
    <property type="match status" value="1"/>
</dbReference>
<dbReference type="Gene3D" id="1.10.1530.10">
    <property type="match status" value="1"/>
</dbReference>
<evidence type="ECO:0000313" key="4">
    <source>
        <dbReference type="Proteomes" id="UP000192330"/>
    </source>
</evidence>
<sequence length="365" mass="37842">MTAYPVDTGNLSDLLCAMLEHEGCAPEEARIVADHLVEASARGHDSHGVVRISRYVQWLRSGKIKANRAAKVIADIGALVQLDGQSGMGQRLAGEAISIGIERARSHGTAIIAMRHAGHIGRLGAYAEQAARAGFVSLHFVNVGGSRIVAPFGSAEAACSTAPIAIGVPNPGGDDFILDFATSMVAEGKALVAARGGPPLPPEALVGSDGQRTSDPQVLYGDTLNAPVPDPRAGTGALRTMGDHKGSGLALACELLAGALTGNGTNKQGDGIFGNGYVAIVIDPARLDDTGGFAAEVRDYIDFVRGLRPEAGLERVQIPGDPERARQHHTRLNGLTVPPGVMLAILDLAEEMGLDAQGLEHEAMA</sequence>
<dbReference type="PANTHER" id="PTHR11091">
    <property type="entry name" value="OXIDOREDUCTASE-RELATED"/>
    <property type="match status" value="1"/>
</dbReference>
<dbReference type="InterPro" id="IPR043144">
    <property type="entry name" value="Mal/L-sulf/L-lact_DH-like_ah"/>
</dbReference>
<dbReference type="Gene3D" id="3.30.1370.60">
    <property type="entry name" value="Hypothetical oxidoreductase yiak, domain 2"/>
    <property type="match status" value="1"/>
</dbReference>
<dbReference type="InterPro" id="IPR003767">
    <property type="entry name" value="Malate/L-lactate_DH-like"/>
</dbReference>